<keyword evidence="2" id="KW-0677">Repeat</keyword>
<dbReference type="AlphaFoldDB" id="A0A4R1R837"/>
<dbReference type="PROSITE" id="PS00101">
    <property type="entry name" value="HEXAPEP_TRANSFERASES"/>
    <property type="match status" value="1"/>
</dbReference>
<dbReference type="InterPro" id="IPR001451">
    <property type="entry name" value="Hexapep"/>
</dbReference>
<dbReference type="SUPFAM" id="SSF51161">
    <property type="entry name" value="Trimeric LpxA-like enzymes"/>
    <property type="match status" value="1"/>
</dbReference>
<dbReference type="PANTHER" id="PTHR23416:SF78">
    <property type="entry name" value="LIPOPOLYSACCHARIDE BIOSYNTHESIS O-ACETYL TRANSFERASE WBBJ-RELATED"/>
    <property type="match status" value="1"/>
</dbReference>
<dbReference type="PANTHER" id="PTHR23416">
    <property type="entry name" value="SIALIC ACID SYNTHASE-RELATED"/>
    <property type="match status" value="1"/>
</dbReference>
<comment type="caution">
    <text evidence="3">The sequence shown here is derived from an EMBL/GenBank/DDBJ whole genome shotgun (WGS) entry which is preliminary data.</text>
</comment>
<dbReference type="InterPro" id="IPR018357">
    <property type="entry name" value="Hexapep_transf_CS"/>
</dbReference>
<proteinExistence type="predicted"/>
<name>A0A4R1R837_HYDET</name>
<organism evidence="3 4">
    <name type="scientific">Hydrogenispora ethanolica</name>
    <dbReference type="NCBI Taxonomy" id="1082276"/>
    <lineage>
        <taxon>Bacteria</taxon>
        <taxon>Bacillati</taxon>
        <taxon>Bacillota</taxon>
        <taxon>Hydrogenispora</taxon>
    </lineage>
</organism>
<dbReference type="InterPro" id="IPR011004">
    <property type="entry name" value="Trimer_LpxA-like_sf"/>
</dbReference>
<dbReference type="InterPro" id="IPR051159">
    <property type="entry name" value="Hexapeptide_acetyltransf"/>
</dbReference>
<protein>
    <submittedName>
        <fullName evidence="3">Acetyltransferase-like isoleucine patch superfamily enzyme</fullName>
    </submittedName>
</protein>
<evidence type="ECO:0000313" key="4">
    <source>
        <dbReference type="Proteomes" id="UP000295008"/>
    </source>
</evidence>
<reference evidence="3 4" key="1">
    <citation type="submission" date="2019-03" db="EMBL/GenBank/DDBJ databases">
        <title>Genomic Encyclopedia of Type Strains, Phase IV (KMG-IV): sequencing the most valuable type-strain genomes for metagenomic binning, comparative biology and taxonomic classification.</title>
        <authorList>
            <person name="Goeker M."/>
        </authorList>
    </citation>
    <scope>NUCLEOTIDE SEQUENCE [LARGE SCALE GENOMIC DNA]</scope>
    <source>
        <strain evidence="3 4">LX-B</strain>
    </source>
</reference>
<dbReference type="Pfam" id="PF00132">
    <property type="entry name" value="Hexapep"/>
    <property type="match status" value="1"/>
</dbReference>
<keyword evidence="1 3" id="KW-0808">Transferase</keyword>
<dbReference type="OrthoDB" id="9801697at2"/>
<evidence type="ECO:0000256" key="1">
    <source>
        <dbReference type="ARBA" id="ARBA00022679"/>
    </source>
</evidence>
<evidence type="ECO:0000256" key="2">
    <source>
        <dbReference type="ARBA" id="ARBA00022737"/>
    </source>
</evidence>
<dbReference type="EMBL" id="SLUN01000032">
    <property type="protein sequence ID" value="TCL61803.1"/>
    <property type="molecule type" value="Genomic_DNA"/>
</dbReference>
<sequence length="202" mass="22022">MRAKLIRWLLSVLDQLLYDWWAFRLKLGYQCWGMDDRVRRLLKVPARYYAKALRSLGARVGPRVTFRSGLFFDNIAQGMTGLSIGERAYVGPGVFFDLAEPITIETEVVLAPQVRLLTHGGVGDRLLEAYLPRRSGALTLKKGCWIGTGAILLSGITVGEGAVVGAGAVVTADVPAYTVVAGVPARMVRKLREGEEADGNCN</sequence>
<dbReference type="Proteomes" id="UP000295008">
    <property type="component" value="Unassembled WGS sequence"/>
</dbReference>
<keyword evidence="4" id="KW-1185">Reference proteome</keyword>
<evidence type="ECO:0000313" key="3">
    <source>
        <dbReference type="EMBL" id="TCL61803.1"/>
    </source>
</evidence>
<accession>A0A4R1R837</accession>
<dbReference type="Gene3D" id="2.160.10.10">
    <property type="entry name" value="Hexapeptide repeat proteins"/>
    <property type="match status" value="1"/>
</dbReference>
<dbReference type="GO" id="GO:0016740">
    <property type="term" value="F:transferase activity"/>
    <property type="evidence" value="ECO:0007669"/>
    <property type="project" value="UniProtKB-KW"/>
</dbReference>
<gene>
    <name evidence="3" type="ORF">EDC14_103236</name>
</gene>